<dbReference type="InterPro" id="IPR003423">
    <property type="entry name" value="OMP_efflux"/>
</dbReference>
<dbReference type="GO" id="GO:0009279">
    <property type="term" value="C:cell outer membrane"/>
    <property type="evidence" value="ECO:0007669"/>
    <property type="project" value="UniProtKB-SubCell"/>
</dbReference>
<protein>
    <submittedName>
        <fullName evidence="9">Outer membrane protein TolC</fullName>
    </submittedName>
</protein>
<name>A0A1T4RI59_9BACT</name>
<dbReference type="OrthoDB" id="9771205at2"/>
<reference evidence="9 10" key="1">
    <citation type="submission" date="2017-02" db="EMBL/GenBank/DDBJ databases">
        <authorList>
            <person name="Peterson S.W."/>
        </authorList>
    </citation>
    <scope>NUCLEOTIDE SEQUENCE [LARGE SCALE GENOMIC DNA]</scope>
    <source>
        <strain evidence="9 10">DSM 22335</strain>
    </source>
</reference>
<dbReference type="GO" id="GO:0015288">
    <property type="term" value="F:porin activity"/>
    <property type="evidence" value="ECO:0007669"/>
    <property type="project" value="TreeGrafter"/>
</dbReference>
<keyword evidence="7" id="KW-0998">Cell outer membrane</keyword>
<keyword evidence="3" id="KW-0813">Transport</keyword>
<evidence type="ECO:0000256" key="4">
    <source>
        <dbReference type="ARBA" id="ARBA00022452"/>
    </source>
</evidence>
<feature type="chain" id="PRO_5012752549" evidence="8">
    <location>
        <begin position="19"/>
        <end position="432"/>
    </location>
</feature>
<keyword evidence="4" id="KW-1134">Transmembrane beta strand</keyword>
<comment type="similarity">
    <text evidence="2">Belongs to the outer membrane factor (OMF) (TC 1.B.17) family.</text>
</comment>
<evidence type="ECO:0000256" key="8">
    <source>
        <dbReference type="SAM" id="SignalP"/>
    </source>
</evidence>
<dbReference type="InterPro" id="IPR051906">
    <property type="entry name" value="TolC-like"/>
</dbReference>
<dbReference type="Gene3D" id="1.20.1600.10">
    <property type="entry name" value="Outer membrane efflux proteins (OEP)"/>
    <property type="match status" value="1"/>
</dbReference>
<evidence type="ECO:0000256" key="7">
    <source>
        <dbReference type="ARBA" id="ARBA00023237"/>
    </source>
</evidence>
<evidence type="ECO:0000313" key="10">
    <source>
        <dbReference type="Proteomes" id="UP000190888"/>
    </source>
</evidence>
<organism evidence="9 10">
    <name type="scientific">Sediminibacterium ginsengisoli</name>
    <dbReference type="NCBI Taxonomy" id="413434"/>
    <lineage>
        <taxon>Bacteria</taxon>
        <taxon>Pseudomonadati</taxon>
        <taxon>Bacteroidota</taxon>
        <taxon>Chitinophagia</taxon>
        <taxon>Chitinophagales</taxon>
        <taxon>Chitinophagaceae</taxon>
        <taxon>Sediminibacterium</taxon>
    </lineage>
</organism>
<comment type="subcellular location">
    <subcellularLocation>
        <location evidence="1">Cell outer membrane</location>
    </subcellularLocation>
</comment>
<dbReference type="GO" id="GO:0015562">
    <property type="term" value="F:efflux transmembrane transporter activity"/>
    <property type="evidence" value="ECO:0007669"/>
    <property type="project" value="InterPro"/>
</dbReference>
<keyword evidence="8" id="KW-0732">Signal</keyword>
<feature type="signal peptide" evidence="8">
    <location>
        <begin position="1"/>
        <end position="18"/>
    </location>
</feature>
<dbReference type="GO" id="GO:1990281">
    <property type="term" value="C:efflux pump complex"/>
    <property type="evidence" value="ECO:0007669"/>
    <property type="project" value="TreeGrafter"/>
</dbReference>
<evidence type="ECO:0000256" key="5">
    <source>
        <dbReference type="ARBA" id="ARBA00022692"/>
    </source>
</evidence>
<dbReference type="EMBL" id="FUWH01000012">
    <property type="protein sequence ID" value="SKA15381.1"/>
    <property type="molecule type" value="Genomic_DNA"/>
</dbReference>
<evidence type="ECO:0000256" key="6">
    <source>
        <dbReference type="ARBA" id="ARBA00023136"/>
    </source>
</evidence>
<proteinExistence type="inferred from homology"/>
<dbReference type="Pfam" id="PF02321">
    <property type="entry name" value="OEP"/>
    <property type="match status" value="2"/>
</dbReference>
<accession>A0A1T4RI59</accession>
<dbReference type="AlphaFoldDB" id="A0A1T4RI59"/>
<dbReference type="RefSeq" id="WP_078832595.1">
    <property type="nucleotide sequence ID" value="NZ_FUWH01000012.1"/>
</dbReference>
<evidence type="ECO:0000313" key="9">
    <source>
        <dbReference type="EMBL" id="SKA15381.1"/>
    </source>
</evidence>
<evidence type="ECO:0000256" key="3">
    <source>
        <dbReference type="ARBA" id="ARBA00022448"/>
    </source>
</evidence>
<dbReference type="Proteomes" id="UP000190888">
    <property type="component" value="Unassembled WGS sequence"/>
</dbReference>
<dbReference type="PANTHER" id="PTHR30026">
    <property type="entry name" value="OUTER MEMBRANE PROTEIN TOLC"/>
    <property type="match status" value="1"/>
</dbReference>
<dbReference type="STRING" id="413434.SAMN04488132_11283"/>
<dbReference type="PANTHER" id="PTHR30026:SF20">
    <property type="entry name" value="OUTER MEMBRANE PROTEIN TOLC"/>
    <property type="match status" value="1"/>
</dbReference>
<evidence type="ECO:0000256" key="2">
    <source>
        <dbReference type="ARBA" id="ARBA00007613"/>
    </source>
</evidence>
<keyword evidence="5" id="KW-0812">Transmembrane</keyword>
<keyword evidence="10" id="KW-1185">Reference proteome</keyword>
<dbReference type="SUPFAM" id="SSF56954">
    <property type="entry name" value="Outer membrane efflux proteins (OEP)"/>
    <property type="match status" value="1"/>
</dbReference>
<evidence type="ECO:0000256" key="1">
    <source>
        <dbReference type="ARBA" id="ARBA00004442"/>
    </source>
</evidence>
<sequence length="432" mass="47958">MKRSLFILLLAVSAGSHAQQRLTLADAVNTALKKSYDIQLAKNSLEINTINNNAGVAGGLPTVNANISDNEQITTINQKFTDATRDTKRDNVGSNNLTAGVTGSILLFNGFRVTATRQRLNELQHQSESLLNAQIQNTIASVETKYYEIVRQQQFMKTIQQSIEVSRQRLAILRARQEAGMANNADIYQSQLDLNTLLQSQITQQLTIDQAKTDLLRLVFTTPDSSIVIQDTITFNNEISLDAIRGRIQSNPLLVSADQQIRINEFIEREVAAQRYPTLRANTGYNFSSNKSGAGFSLLNQSYGPFVSVSLAIPIYNGGIFKKQQQVAAINTRSAKAIRETTALDLETAAVRAYQSYASTLLQIKTEKENYKLAQDLVNLVMQRFQLGQATIVEVKQAQESFELAGFRLVNLSYTAKNAEIELKRLSSQLTP</sequence>
<keyword evidence="6" id="KW-0472">Membrane</keyword>
<gene>
    <name evidence="9" type="ORF">SAMN04488132_11283</name>
</gene>